<dbReference type="SUPFAM" id="SSF81631">
    <property type="entry name" value="PAP/OAS1 substrate-binding domain"/>
    <property type="match status" value="1"/>
</dbReference>
<dbReference type="GO" id="GO:0031123">
    <property type="term" value="P:RNA 3'-end processing"/>
    <property type="evidence" value="ECO:0007669"/>
    <property type="project" value="TreeGrafter"/>
</dbReference>
<evidence type="ECO:0000259" key="1">
    <source>
        <dbReference type="Pfam" id="PF22600"/>
    </source>
</evidence>
<name>A0A034WQM0_BACDO</name>
<keyword evidence="2 4" id="KW-0548">Nucleotidyltransferase</keyword>
<dbReference type="PANTHER" id="PTHR12271">
    <property type="entry name" value="POLY A POLYMERASE CID PAP -RELATED"/>
    <property type="match status" value="1"/>
</dbReference>
<dbReference type="Gene3D" id="3.30.460.10">
    <property type="entry name" value="Beta Polymerase, domain 2"/>
    <property type="match status" value="1"/>
</dbReference>
<dbReference type="GeneID" id="105223219"/>
<protein>
    <submittedName>
        <fullName evidence="2">Terminal uridylyltransferase 7</fullName>
    </submittedName>
    <submittedName>
        <fullName evidence="4">Terminal uridylyltransferase Tailor</fullName>
    </submittedName>
</protein>
<proteinExistence type="predicted"/>
<dbReference type="Pfam" id="PF22600">
    <property type="entry name" value="MTPAP-like_central"/>
    <property type="match status" value="1"/>
</dbReference>
<organism evidence="2">
    <name type="scientific">Bactrocera dorsalis</name>
    <name type="common">Oriental fruit fly</name>
    <name type="synonym">Dacus dorsalis</name>
    <dbReference type="NCBI Taxonomy" id="27457"/>
    <lineage>
        <taxon>Eukaryota</taxon>
        <taxon>Metazoa</taxon>
        <taxon>Ecdysozoa</taxon>
        <taxon>Arthropoda</taxon>
        <taxon>Hexapoda</taxon>
        <taxon>Insecta</taxon>
        <taxon>Pterygota</taxon>
        <taxon>Neoptera</taxon>
        <taxon>Endopterygota</taxon>
        <taxon>Diptera</taxon>
        <taxon>Brachycera</taxon>
        <taxon>Muscomorpha</taxon>
        <taxon>Tephritoidea</taxon>
        <taxon>Tephritidae</taxon>
        <taxon>Bactrocera</taxon>
        <taxon>Bactrocera</taxon>
    </lineage>
</organism>
<dbReference type="KEGG" id="bdr:105223219"/>
<dbReference type="GO" id="GO:0050265">
    <property type="term" value="F:RNA uridylyltransferase activity"/>
    <property type="evidence" value="ECO:0007669"/>
    <property type="project" value="TreeGrafter"/>
</dbReference>
<keyword evidence="2" id="KW-0808">Transferase</keyword>
<gene>
    <name evidence="2" type="primary">TUT7</name>
    <name evidence="4" type="synonym">LOC105223219</name>
</gene>
<dbReference type="PANTHER" id="PTHR12271:SF66">
    <property type="entry name" value="TERMINAL URIDYLYLTRANSFERASE TAILOR"/>
    <property type="match status" value="1"/>
</dbReference>
<dbReference type="SUPFAM" id="SSF81301">
    <property type="entry name" value="Nucleotidyltransferase"/>
    <property type="match status" value="1"/>
</dbReference>
<dbReference type="OrthoDB" id="407432at2759"/>
<reference evidence="4" key="2">
    <citation type="submission" date="2025-04" db="UniProtKB">
        <authorList>
            <consortium name="RefSeq"/>
        </authorList>
    </citation>
    <scope>IDENTIFICATION</scope>
    <source>
        <strain evidence="4">Punador</strain>
    </source>
</reference>
<reference evidence="3" key="3">
    <citation type="submission" date="2025-05" db="UniProtKB">
        <authorList>
            <consortium name="RefSeq"/>
        </authorList>
    </citation>
    <scope>NUCLEOTIDE SEQUENCE [LARGE SCALE GENOMIC DNA]</scope>
</reference>
<accession>A0A034WQM0</accession>
<dbReference type="OMA" id="KTWLERC"/>
<sequence length="478" mass="54907">MEQEGGSTYLHPLTLESQLFLNSLETYSQKYNQIDTNLCDILNNIVLGIQKFLDQNPEPIVATEKTKLVQRNDLAAIQSIYHCNICKKDLGKTADKAALHLVAKHEIKPNPINREKKKAQKKAAETKLNKLPKKGRALVMGDFAKFFADQLQVAEKIKQIPEYEVIENALLTALKKAVPSKSIKLYKFGSRITGIGARHSDLDIYVDIGGQFNVFEQTASDETLNNYDRIYEVIKKSSIDWDQIRAIRAARVPIIRMTNRKTNIECDVGFSNSLSYCNTQLLEYIFQQQPLARRLCIFMKKWLERTRLNEHITTYCMALMVIYYLQVKKCLPSIETLQKNMLANVLVGPWIGNFNNIPLNALGMEELGVSPPCCKQHIKEFCQYYANFKYELHVVCPYFGRPNIEIKNFENLMPERYTNYITNDNSATKEWGLQLNAQIVVQDPLQLNHNVAKRCSKLHLKELVDYLKQSAEILVDSN</sequence>
<evidence type="ECO:0000313" key="3">
    <source>
        <dbReference type="Proteomes" id="UP001652620"/>
    </source>
</evidence>
<dbReference type="Gene3D" id="1.10.1410.10">
    <property type="match status" value="1"/>
</dbReference>
<keyword evidence="3" id="KW-1185">Reference proteome</keyword>
<evidence type="ECO:0000313" key="4">
    <source>
        <dbReference type="RefSeq" id="XP_011199171.1"/>
    </source>
</evidence>
<dbReference type="InterPro" id="IPR054708">
    <property type="entry name" value="MTPAP-like_central"/>
</dbReference>
<dbReference type="EMBL" id="GAKP01002018">
    <property type="protein sequence ID" value="JAC56934.1"/>
    <property type="molecule type" value="Transcribed_RNA"/>
</dbReference>
<dbReference type="Proteomes" id="UP001652620">
    <property type="component" value="Chromosome 2"/>
</dbReference>
<reference evidence="2" key="1">
    <citation type="journal article" date="2014" name="BMC Genomics">
        <title>Characterizing the developmental transcriptome of the oriental fruit fly, Bactrocera dorsalis (Diptera: Tephritidae) through comparative genomic analysis with Drosophila melanogaster utilizing modENCODE datasets.</title>
        <authorList>
            <person name="Geib S.M."/>
            <person name="Calla B."/>
            <person name="Hall B."/>
            <person name="Hou S."/>
            <person name="Manoukis N.C."/>
        </authorList>
    </citation>
    <scope>NUCLEOTIDE SEQUENCE</scope>
    <source>
        <strain evidence="2">Punador</strain>
    </source>
</reference>
<dbReference type="RefSeq" id="XP_011199171.1">
    <property type="nucleotide sequence ID" value="XM_011200869.3"/>
</dbReference>
<dbReference type="CDD" id="cd05402">
    <property type="entry name" value="NT_PAP_TUTase"/>
    <property type="match status" value="1"/>
</dbReference>
<dbReference type="InterPro" id="IPR043519">
    <property type="entry name" value="NT_sf"/>
</dbReference>
<evidence type="ECO:0000313" key="2">
    <source>
        <dbReference type="EMBL" id="JAC56934.1"/>
    </source>
</evidence>
<feature type="domain" description="Poly(A) RNA polymerase mitochondrial-like central palm" evidence="1">
    <location>
        <begin position="166"/>
        <end position="285"/>
    </location>
</feature>
<dbReference type="AlphaFoldDB" id="A0A034WQM0"/>